<evidence type="ECO:0000256" key="7">
    <source>
        <dbReference type="ARBA" id="ARBA00022781"/>
    </source>
</evidence>
<dbReference type="SUPFAM" id="SSF81573">
    <property type="entry name" value="F1F0 ATP synthase subunit B, membrane domain"/>
    <property type="match status" value="1"/>
</dbReference>
<dbReference type="GO" id="GO:0005886">
    <property type="term" value="C:plasma membrane"/>
    <property type="evidence" value="ECO:0007669"/>
    <property type="project" value="UniProtKB-SubCell"/>
</dbReference>
<dbReference type="NCBIfam" id="TIGR01144">
    <property type="entry name" value="ATP_synt_b"/>
    <property type="match status" value="1"/>
</dbReference>
<keyword evidence="8 14" id="KW-1133">Transmembrane helix</keyword>
<keyword evidence="18" id="KW-1185">Reference proteome</keyword>
<evidence type="ECO:0000256" key="8">
    <source>
        <dbReference type="ARBA" id="ARBA00022989"/>
    </source>
</evidence>
<dbReference type="CDD" id="cd06503">
    <property type="entry name" value="ATP-synt_Fo_b"/>
    <property type="match status" value="1"/>
</dbReference>
<keyword evidence="16" id="KW-0175">Coiled coil</keyword>
<organism evidence="17 18">
    <name type="scientific">Lawsonella clevelandensis</name>
    <dbReference type="NCBI Taxonomy" id="1528099"/>
    <lineage>
        <taxon>Bacteria</taxon>
        <taxon>Bacillati</taxon>
        <taxon>Actinomycetota</taxon>
        <taxon>Actinomycetes</taxon>
        <taxon>Mycobacteriales</taxon>
        <taxon>Lawsonellaceae</taxon>
        <taxon>Lawsonella</taxon>
    </lineage>
</organism>
<evidence type="ECO:0000256" key="4">
    <source>
        <dbReference type="ARBA" id="ARBA00022475"/>
    </source>
</evidence>
<evidence type="ECO:0000256" key="10">
    <source>
        <dbReference type="ARBA" id="ARBA00023136"/>
    </source>
</evidence>
<dbReference type="GO" id="GO:0046933">
    <property type="term" value="F:proton-transporting ATP synthase activity, rotational mechanism"/>
    <property type="evidence" value="ECO:0007669"/>
    <property type="project" value="UniProtKB-UniRule"/>
</dbReference>
<name>A0A5E3ZW24_9ACTN</name>
<evidence type="ECO:0000256" key="1">
    <source>
        <dbReference type="ARBA" id="ARBA00004162"/>
    </source>
</evidence>
<evidence type="ECO:0000256" key="9">
    <source>
        <dbReference type="ARBA" id="ARBA00023065"/>
    </source>
</evidence>
<evidence type="ECO:0000256" key="16">
    <source>
        <dbReference type="SAM" id="Coils"/>
    </source>
</evidence>
<keyword evidence="3 14" id="KW-0813">Transport</keyword>
<dbReference type="Gene3D" id="1.20.5.620">
    <property type="entry name" value="F1F0 ATP synthase subunit B, membrane domain"/>
    <property type="match status" value="1"/>
</dbReference>
<dbReference type="InterPro" id="IPR005864">
    <property type="entry name" value="ATP_synth_F0_bsu_bac"/>
</dbReference>
<comment type="function">
    <text evidence="12 14">F(1)F(0) ATP synthase produces ATP from ADP in the presence of a proton or sodium gradient. F-type ATPases consist of two structural domains, F(1) containing the extramembraneous catalytic core and F(0) containing the membrane proton channel, linked together by a central stalk and a peripheral stalk. During catalysis, ATP synthesis in the catalytic domain of F(1) is coupled via a rotary mechanism of the central stalk subunits to proton translocation.</text>
</comment>
<keyword evidence="6 14" id="KW-0812">Transmembrane</keyword>
<evidence type="ECO:0000256" key="15">
    <source>
        <dbReference type="RuleBase" id="RU003848"/>
    </source>
</evidence>
<evidence type="ECO:0000256" key="6">
    <source>
        <dbReference type="ARBA" id="ARBA00022692"/>
    </source>
</evidence>
<dbReference type="NCBIfam" id="NF004412">
    <property type="entry name" value="PRK05759.1-3"/>
    <property type="match status" value="1"/>
</dbReference>
<protein>
    <recommendedName>
        <fullName evidence="14">ATP synthase subunit b</fullName>
    </recommendedName>
    <alternativeName>
        <fullName evidence="14">ATP synthase F(0) sector subunit b</fullName>
    </alternativeName>
    <alternativeName>
        <fullName evidence="14">ATPase subunit I</fullName>
    </alternativeName>
    <alternativeName>
        <fullName evidence="14">F-type ATPase subunit b</fullName>
        <shortName evidence="14">F-ATPase subunit b</shortName>
    </alternativeName>
</protein>
<evidence type="ECO:0000256" key="12">
    <source>
        <dbReference type="ARBA" id="ARBA00025198"/>
    </source>
</evidence>
<dbReference type="GO" id="GO:0046961">
    <property type="term" value="F:proton-transporting ATPase activity, rotational mechanism"/>
    <property type="evidence" value="ECO:0007669"/>
    <property type="project" value="TreeGrafter"/>
</dbReference>
<evidence type="ECO:0000313" key="17">
    <source>
        <dbReference type="EMBL" id="VHN99911.1"/>
    </source>
</evidence>
<accession>A0A5E3ZW24</accession>
<comment type="subcellular location">
    <subcellularLocation>
        <location evidence="1 14">Cell membrane</location>
        <topology evidence="1 14">Single-pass membrane protein</topology>
    </subcellularLocation>
</comment>
<evidence type="ECO:0000313" key="18">
    <source>
        <dbReference type="Proteomes" id="UP000324288"/>
    </source>
</evidence>
<dbReference type="InterPro" id="IPR028987">
    <property type="entry name" value="ATP_synth_B-like_membr_sf"/>
</dbReference>
<evidence type="ECO:0000256" key="5">
    <source>
        <dbReference type="ARBA" id="ARBA00022547"/>
    </source>
</evidence>
<reference evidence="17 18" key="1">
    <citation type="submission" date="2019-04" db="EMBL/GenBank/DDBJ databases">
        <authorList>
            <person name="Seth-Smith MB H."/>
            <person name="Seth-Smith H."/>
        </authorList>
    </citation>
    <scope>NUCLEOTIDE SEQUENCE [LARGE SCALE GENOMIC DNA]</scope>
    <source>
        <strain evidence="17">USB-603019</strain>
    </source>
</reference>
<dbReference type="Pfam" id="PF00430">
    <property type="entry name" value="ATP-synt_B"/>
    <property type="match status" value="1"/>
</dbReference>
<keyword evidence="5 14" id="KW-0138">CF(0)</keyword>
<dbReference type="Proteomes" id="UP000324288">
    <property type="component" value="Chromosome"/>
</dbReference>
<evidence type="ECO:0000256" key="3">
    <source>
        <dbReference type="ARBA" id="ARBA00022448"/>
    </source>
</evidence>
<dbReference type="PANTHER" id="PTHR33445:SF1">
    <property type="entry name" value="ATP SYNTHASE SUBUNIT B"/>
    <property type="match status" value="1"/>
</dbReference>
<gene>
    <name evidence="14 17" type="primary">atpF</name>
    <name evidence="17" type="ORF">LC603019_00324</name>
</gene>
<evidence type="ECO:0000256" key="14">
    <source>
        <dbReference type="HAMAP-Rule" id="MF_01398"/>
    </source>
</evidence>
<keyword evidence="11 14" id="KW-0066">ATP synthesis</keyword>
<keyword evidence="7 14" id="KW-0375">Hydrogen ion transport</keyword>
<feature type="coiled-coil region" evidence="16">
    <location>
        <begin position="67"/>
        <end position="109"/>
    </location>
</feature>
<comment type="subunit">
    <text evidence="13 14">F-type ATPases have 2 components, F(1) - the catalytic core - and F(0) - the membrane proton channel. F(1) has five subunits: alpha(3), beta(3), gamma(1), delta(1), epsilon(1). F(0) has three main subunits: a(1), b(2) and c(10-14). The alpha and beta chains form an alternating ring which encloses part of the gamma chain. F(1) is attached to F(0) by a central stalk formed by the gamma and epsilon chains, while a peripheral stalk is formed by the delta and b chains.</text>
</comment>
<proteinExistence type="inferred from homology"/>
<dbReference type="PANTHER" id="PTHR33445">
    <property type="entry name" value="ATP SYNTHASE SUBUNIT B', CHLOROPLASTIC"/>
    <property type="match status" value="1"/>
</dbReference>
<keyword evidence="9 14" id="KW-0406">Ion transport</keyword>
<dbReference type="EMBL" id="LR584267">
    <property type="protein sequence ID" value="VHN99911.1"/>
    <property type="molecule type" value="Genomic_DNA"/>
</dbReference>
<feature type="transmembrane region" description="Helical" evidence="14">
    <location>
        <begin position="34"/>
        <end position="53"/>
    </location>
</feature>
<keyword evidence="10 14" id="KW-0472">Membrane</keyword>
<comment type="function">
    <text evidence="14">Component of the F(0) channel, it forms part of the peripheral stalk, linking F(1) to F(0).</text>
</comment>
<evidence type="ECO:0000256" key="2">
    <source>
        <dbReference type="ARBA" id="ARBA00005513"/>
    </source>
</evidence>
<dbReference type="AlphaFoldDB" id="A0A5E3ZW24"/>
<dbReference type="InterPro" id="IPR050059">
    <property type="entry name" value="ATP_synthase_B_chain"/>
</dbReference>
<evidence type="ECO:0000256" key="11">
    <source>
        <dbReference type="ARBA" id="ARBA00023310"/>
    </source>
</evidence>
<keyword evidence="4 14" id="KW-1003">Cell membrane</keyword>
<dbReference type="HAMAP" id="MF_01398">
    <property type="entry name" value="ATP_synth_b_bprime"/>
    <property type="match status" value="1"/>
</dbReference>
<dbReference type="InterPro" id="IPR002146">
    <property type="entry name" value="ATP_synth_b/b'su_bac/chlpt"/>
</dbReference>
<sequence>MMTSLILASGGGDSTENMPLGGSLGPLFPANYDVVWSLVCFIVIMLLMWKFVLPRYGKVFQERRDRIEGGMAKAEELQAKAQQTLDEYNQQLAQAHDDATQIREEAREQGRQIVAEMKDKAMAESSRIIASGQQSLDAQRQKVYTDLKNDIGVQATNLAELILRDELDDDAKRADTIDAFLASLGDNDTAGVARQ</sequence>
<comment type="similarity">
    <text evidence="2 14 15">Belongs to the ATPase B chain family.</text>
</comment>
<evidence type="ECO:0000256" key="13">
    <source>
        <dbReference type="ARBA" id="ARBA00025830"/>
    </source>
</evidence>
<dbReference type="GO" id="GO:0045259">
    <property type="term" value="C:proton-transporting ATP synthase complex"/>
    <property type="evidence" value="ECO:0007669"/>
    <property type="project" value="UniProtKB-KW"/>
</dbReference>